<evidence type="ECO:0000256" key="1">
    <source>
        <dbReference type="ARBA" id="ARBA00008525"/>
    </source>
</evidence>
<keyword evidence="3" id="KW-1185">Reference proteome</keyword>
<protein>
    <submittedName>
        <fullName evidence="2">CbrC family protein</fullName>
    </submittedName>
</protein>
<dbReference type="EMBL" id="JAPKMY010000002">
    <property type="protein sequence ID" value="MCX5467331.1"/>
    <property type="molecule type" value="Genomic_DNA"/>
</dbReference>
<name>A0A9X3IGQ1_9GAMM</name>
<comment type="similarity">
    <text evidence="1">Belongs to the UPF0167 family.</text>
</comment>
<gene>
    <name evidence="2" type="ORF">OSH00_06185</name>
</gene>
<evidence type="ECO:0000313" key="3">
    <source>
        <dbReference type="Proteomes" id="UP001146019"/>
    </source>
</evidence>
<dbReference type="InterPro" id="IPR005363">
    <property type="entry name" value="UPF0167"/>
</dbReference>
<dbReference type="Pfam" id="PF03691">
    <property type="entry name" value="UPF0167"/>
    <property type="match status" value="1"/>
</dbReference>
<reference evidence="2" key="1">
    <citation type="submission" date="2022-11" db="EMBL/GenBank/DDBJ databases">
        <title>Biodiversity and phylogenetic relationships of bacteria.</title>
        <authorList>
            <person name="Machado R.A.R."/>
            <person name="Bhat A."/>
            <person name="Loulou A."/>
            <person name="Kallel S."/>
        </authorList>
    </citation>
    <scope>NUCLEOTIDE SEQUENCE</scope>
    <source>
        <strain evidence="2">A-IN1</strain>
    </source>
</reference>
<dbReference type="RefSeq" id="WP_266129699.1">
    <property type="nucleotide sequence ID" value="NZ_JAPKMY010000002.1"/>
</dbReference>
<proteinExistence type="inferred from homology"/>
<dbReference type="Proteomes" id="UP001146019">
    <property type="component" value="Unassembled WGS sequence"/>
</dbReference>
<sequence length="51" mass="6153">MDYPQFKYHPNAYRLDLFENQIGRCSICNQQHDLKYIGCFYSVDEPDYICP</sequence>
<comment type="caution">
    <text evidence="2">The sequence shown here is derived from an EMBL/GenBank/DDBJ whole genome shotgun (WGS) entry which is preliminary data.</text>
</comment>
<organism evidence="2 3">
    <name type="scientific">Acinetobacter nematophilus</name>
    <dbReference type="NCBI Taxonomy" id="2994642"/>
    <lineage>
        <taxon>Bacteria</taxon>
        <taxon>Pseudomonadati</taxon>
        <taxon>Pseudomonadota</taxon>
        <taxon>Gammaproteobacteria</taxon>
        <taxon>Moraxellales</taxon>
        <taxon>Moraxellaceae</taxon>
        <taxon>Acinetobacter</taxon>
    </lineage>
</organism>
<dbReference type="AlphaFoldDB" id="A0A9X3IGQ1"/>
<accession>A0A9X3IGQ1</accession>
<evidence type="ECO:0000313" key="2">
    <source>
        <dbReference type="EMBL" id="MCX5467331.1"/>
    </source>
</evidence>